<organism evidence="6 7">
    <name type="scientific">Mortierella hygrophila</name>
    <dbReference type="NCBI Taxonomy" id="979708"/>
    <lineage>
        <taxon>Eukaryota</taxon>
        <taxon>Fungi</taxon>
        <taxon>Fungi incertae sedis</taxon>
        <taxon>Mucoromycota</taxon>
        <taxon>Mortierellomycotina</taxon>
        <taxon>Mortierellomycetes</taxon>
        <taxon>Mortierellales</taxon>
        <taxon>Mortierellaceae</taxon>
        <taxon>Mortierella</taxon>
    </lineage>
</organism>
<dbReference type="InterPro" id="IPR027417">
    <property type="entry name" value="P-loop_NTPase"/>
</dbReference>
<dbReference type="SMART" id="SM00382">
    <property type="entry name" value="AAA"/>
    <property type="match status" value="2"/>
</dbReference>
<evidence type="ECO:0000256" key="2">
    <source>
        <dbReference type="ARBA" id="ARBA00022741"/>
    </source>
</evidence>
<dbReference type="Pfam" id="PF00005">
    <property type="entry name" value="ABC_tran"/>
    <property type="match status" value="3"/>
</dbReference>
<dbReference type="EMBL" id="JAAAXW010000024">
    <property type="protein sequence ID" value="KAF9548936.1"/>
    <property type="molecule type" value="Genomic_DNA"/>
</dbReference>
<keyword evidence="3" id="KW-0067">ATP-binding</keyword>
<dbReference type="InterPro" id="IPR003439">
    <property type="entry name" value="ABC_transporter-like_ATP-bd"/>
</dbReference>
<feature type="compositionally biased region" description="Acidic residues" evidence="4">
    <location>
        <begin position="68"/>
        <end position="87"/>
    </location>
</feature>
<evidence type="ECO:0000256" key="1">
    <source>
        <dbReference type="ARBA" id="ARBA00022737"/>
    </source>
</evidence>
<keyword evidence="2" id="KW-0547">Nucleotide-binding</keyword>
<dbReference type="AlphaFoldDB" id="A0A9P6FEI8"/>
<dbReference type="SUPFAM" id="SSF52540">
    <property type="entry name" value="P-loop containing nucleoside triphosphate hydrolases"/>
    <property type="match status" value="2"/>
</dbReference>
<reference evidence="6" key="1">
    <citation type="journal article" date="2020" name="Fungal Divers.">
        <title>Resolving the Mortierellaceae phylogeny through synthesis of multi-gene phylogenetics and phylogenomics.</title>
        <authorList>
            <person name="Vandepol N."/>
            <person name="Liber J."/>
            <person name="Desiro A."/>
            <person name="Na H."/>
            <person name="Kennedy M."/>
            <person name="Barry K."/>
            <person name="Grigoriev I.V."/>
            <person name="Miller A.N."/>
            <person name="O'Donnell K."/>
            <person name="Stajich J.E."/>
            <person name="Bonito G."/>
        </authorList>
    </citation>
    <scope>NUCLEOTIDE SEQUENCE</scope>
    <source>
        <strain evidence="6">NRRL 2591</strain>
    </source>
</reference>
<dbReference type="PANTHER" id="PTHR19211:SF129">
    <property type="entry name" value="ABC TRANSPORTER ATP-BINDING PROTEIN"/>
    <property type="match status" value="1"/>
</dbReference>
<feature type="compositionally biased region" description="Acidic residues" evidence="4">
    <location>
        <begin position="488"/>
        <end position="498"/>
    </location>
</feature>
<dbReference type="PROSITE" id="PS50893">
    <property type="entry name" value="ABC_TRANSPORTER_2"/>
    <property type="match status" value="2"/>
</dbReference>
<keyword evidence="1" id="KW-0677">Repeat</keyword>
<dbReference type="InterPro" id="IPR017871">
    <property type="entry name" value="ABC_transporter-like_CS"/>
</dbReference>
<dbReference type="GO" id="GO:0005524">
    <property type="term" value="F:ATP binding"/>
    <property type="evidence" value="ECO:0007669"/>
    <property type="project" value="UniProtKB-KW"/>
</dbReference>
<feature type="region of interest" description="Disordered" evidence="4">
    <location>
        <begin position="484"/>
        <end position="551"/>
    </location>
</feature>
<feature type="region of interest" description="Disordered" evidence="4">
    <location>
        <begin position="1"/>
        <end position="135"/>
    </location>
</feature>
<feature type="domain" description="ABC transporter" evidence="5">
    <location>
        <begin position="582"/>
        <end position="902"/>
    </location>
</feature>
<accession>A0A9P6FEI8</accession>
<dbReference type="PROSITE" id="PS00211">
    <property type="entry name" value="ABC_TRANSPORTER_1"/>
    <property type="match status" value="2"/>
</dbReference>
<protein>
    <recommendedName>
        <fullName evidence="5">ABC transporter domain-containing protein</fullName>
    </recommendedName>
</protein>
<keyword evidence="7" id="KW-1185">Reference proteome</keyword>
<evidence type="ECO:0000259" key="5">
    <source>
        <dbReference type="PROSITE" id="PS50893"/>
    </source>
</evidence>
<dbReference type="PANTHER" id="PTHR19211">
    <property type="entry name" value="ATP-BINDING TRANSPORT PROTEIN-RELATED"/>
    <property type="match status" value="1"/>
</dbReference>
<feature type="compositionally biased region" description="Polar residues" evidence="4">
    <location>
        <begin position="101"/>
        <end position="135"/>
    </location>
</feature>
<evidence type="ECO:0000313" key="6">
    <source>
        <dbReference type="EMBL" id="KAF9548936.1"/>
    </source>
</evidence>
<feature type="domain" description="ABC transporter" evidence="5">
    <location>
        <begin position="1003"/>
        <end position="1251"/>
    </location>
</feature>
<name>A0A9P6FEI8_9FUNG</name>
<feature type="compositionally biased region" description="Basic residues" evidence="4">
    <location>
        <begin position="513"/>
        <end position="530"/>
    </location>
</feature>
<feature type="compositionally biased region" description="Low complexity" evidence="4">
    <location>
        <begin position="531"/>
        <end position="551"/>
    </location>
</feature>
<dbReference type="InterPro" id="IPR050611">
    <property type="entry name" value="ABCF"/>
</dbReference>
<comment type="caution">
    <text evidence="6">The sequence shown here is derived from an EMBL/GenBank/DDBJ whole genome shotgun (WGS) entry which is preliminary data.</text>
</comment>
<dbReference type="InterPro" id="IPR003593">
    <property type="entry name" value="AAA+_ATPase"/>
</dbReference>
<dbReference type="CDD" id="cd03221">
    <property type="entry name" value="ABCF_EF-3"/>
    <property type="match status" value="1"/>
</dbReference>
<sequence length="1259" mass="138668">MLHSPISACSPPFLNSAGCKDSAPSNQDSGFELRSLSVECEQGSKQSTSAAIDIPSPPLTPYMGCGDSDVDPLSDKEDEDYQEDDNDSLVFSSRFQKKQQQRTQLPYDQMPTDQLNNMSIGSRPSTSAPSAQSPFRIQASSSAPTIGFTFSSNIPAWQSVEERESYALFLAVMEKDYWKSVSTIRLTYFFDGIGRGGGFLAIPHLASHGNAKTNILCRLLEDWLTKKLVEPTISDSIPILEDSIQSSILSIERHLKADPRVWAGISQAFIHIRCGHVFMLDSCCDDKTIVHLGAGEFYQDYPLFVDVEIKMNGDANSVQQQLNNQGQRTSEVLIAFQNMSQSNSRPGSERPYVHRTTITGASAPTIQIRQQYQQHYTLLSSLDFNTMPVSSKTFIARLPASVSLDDDIRDYLASIIDAQSFTTVDDLREETEHFLVDSGLEDGALDTFYTSLHDLFASATSTSSSSSANPSNLIKIDNALNNLSVKDDDNDSNEDSSEQDDKQSSSASAGTKKPFKSKPVKMSKAAKKLASKSSAGASAAPSAPGSPVPGKDAFVGDTSVVEAYSQQSRFHEETLETLSKEVDLKQVNITIGERPLLKDARLWFKSGTMYGLIGRNGTGKSTLLKAIGYGQLIGFPLNLRTLYIEQLPSETPEDQTVVETVLKADTERTLLMAESKLLQQAVNKYPKQLVKSIKKLEWERMKVKLAAQQKLAIRRSGKRGAEARELLLVVEEEEKDAKKAFEDVPIEGVEPSIDTLNQAHEMMESVFSKLQQIEAESAESRARELLRGLGFTPANQDLPIKQFSGGWKMRIALATALFLKPDLLLLDEPTNHLDLPAIIWLQNYLLENIGEDQTVVVVSHDRSFLNTVSQEIIRLRDCQLNYFSGNYDEYEMKMEDKAKMKDRIADALEKKRKHVRDTINKQRSIMSKTGDDKRGAVIASRQKKLNRLAGHNKLENGKRLKQSYIAGFHLAQGIAVVREVPEPSVTIPLPSPMELRGNPTTLISLNNVTYSYPGAPARKTGPVIQNISLSLHHSSRIALLGPNGCGKSTLMSLLSGEAVPTSGTVERFSSLVKVGYFSQHNVDKLDGYATKSAVQYLMDEFPEDYKSQPVARKYLGSFGIAGQVAVLPMSTLSGGQKARVALAICVHGGPQVLLLDEITNHLDMATIQGLIVALKEYTGAVVLVSHDAYFVKAVCEDDDEDESDEEDEDEMLRAQEEAGVVYRVKGGKLIRLEGGVDEYVKTVVTENKKGMRSGGGRPI</sequence>
<dbReference type="Gene3D" id="3.40.50.300">
    <property type="entry name" value="P-loop containing nucleotide triphosphate hydrolases"/>
    <property type="match status" value="4"/>
</dbReference>
<evidence type="ECO:0000256" key="4">
    <source>
        <dbReference type="SAM" id="MobiDB-lite"/>
    </source>
</evidence>
<gene>
    <name evidence="6" type="ORF">EC957_005288</name>
</gene>
<evidence type="ECO:0000313" key="7">
    <source>
        <dbReference type="Proteomes" id="UP000723463"/>
    </source>
</evidence>
<evidence type="ECO:0000256" key="3">
    <source>
        <dbReference type="ARBA" id="ARBA00022840"/>
    </source>
</evidence>
<dbReference type="GO" id="GO:0016887">
    <property type="term" value="F:ATP hydrolysis activity"/>
    <property type="evidence" value="ECO:0007669"/>
    <property type="project" value="InterPro"/>
</dbReference>
<dbReference type="Proteomes" id="UP000723463">
    <property type="component" value="Unassembled WGS sequence"/>
</dbReference>
<proteinExistence type="predicted"/>